<gene>
    <name evidence="2" type="ordered locus">AALP_Aa1g175200</name>
</gene>
<name>A0A087HNV4_ARAAL</name>
<sequence length="74" mass="8111">MWWSVLLGAITNTNLGQVLVLVDDWSLGHGSVMPLLVFACSPSFDFPCLGFSLEVHIVMCLSHAVLCCIRVFSL</sequence>
<dbReference type="Gramene" id="KFK43806">
    <property type="protein sequence ID" value="KFK43806"/>
    <property type="gene ID" value="AALP_AA1G175200"/>
</dbReference>
<reference evidence="3" key="1">
    <citation type="journal article" date="2015" name="Nat. Plants">
        <title>Genome expansion of Arabis alpina linked with retrotransposition and reduced symmetric DNA methylation.</title>
        <authorList>
            <person name="Willing E.M."/>
            <person name="Rawat V."/>
            <person name="Mandakova T."/>
            <person name="Maumus F."/>
            <person name="James G.V."/>
            <person name="Nordstroem K.J."/>
            <person name="Becker C."/>
            <person name="Warthmann N."/>
            <person name="Chica C."/>
            <person name="Szarzynska B."/>
            <person name="Zytnicki M."/>
            <person name="Albani M.C."/>
            <person name="Kiefer C."/>
            <person name="Bergonzi S."/>
            <person name="Castaings L."/>
            <person name="Mateos J.L."/>
            <person name="Berns M.C."/>
            <person name="Bujdoso N."/>
            <person name="Piofczyk T."/>
            <person name="de Lorenzo L."/>
            <person name="Barrero-Sicilia C."/>
            <person name="Mateos I."/>
            <person name="Piednoel M."/>
            <person name="Hagmann J."/>
            <person name="Chen-Min-Tao R."/>
            <person name="Iglesias-Fernandez R."/>
            <person name="Schuster S.C."/>
            <person name="Alonso-Blanco C."/>
            <person name="Roudier F."/>
            <person name="Carbonero P."/>
            <person name="Paz-Ares J."/>
            <person name="Davis S.J."/>
            <person name="Pecinka A."/>
            <person name="Quesneville H."/>
            <person name="Colot V."/>
            <person name="Lysak M.A."/>
            <person name="Weigel D."/>
            <person name="Coupland G."/>
            <person name="Schneeberger K."/>
        </authorList>
    </citation>
    <scope>NUCLEOTIDE SEQUENCE [LARGE SCALE GENOMIC DNA]</scope>
    <source>
        <strain evidence="3">cv. Pajares</strain>
    </source>
</reference>
<proteinExistence type="predicted"/>
<feature type="chain" id="PRO_5001823450" evidence="1">
    <location>
        <begin position="17"/>
        <end position="74"/>
    </location>
</feature>
<evidence type="ECO:0000313" key="2">
    <source>
        <dbReference type="EMBL" id="KFK43806.1"/>
    </source>
</evidence>
<organism evidence="2 3">
    <name type="scientific">Arabis alpina</name>
    <name type="common">Alpine rock-cress</name>
    <dbReference type="NCBI Taxonomy" id="50452"/>
    <lineage>
        <taxon>Eukaryota</taxon>
        <taxon>Viridiplantae</taxon>
        <taxon>Streptophyta</taxon>
        <taxon>Embryophyta</taxon>
        <taxon>Tracheophyta</taxon>
        <taxon>Spermatophyta</taxon>
        <taxon>Magnoliopsida</taxon>
        <taxon>eudicotyledons</taxon>
        <taxon>Gunneridae</taxon>
        <taxon>Pentapetalae</taxon>
        <taxon>rosids</taxon>
        <taxon>malvids</taxon>
        <taxon>Brassicales</taxon>
        <taxon>Brassicaceae</taxon>
        <taxon>Arabideae</taxon>
        <taxon>Arabis</taxon>
    </lineage>
</organism>
<keyword evidence="3" id="KW-1185">Reference proteome</keyword>
<evidence type="ECO:0000313" key="3">
    <source>
        <dbReference type="Proteomes" id="UP000029120"/>
    </source>
</evidence>
<protein>
    <submittedName>
        <fullName evidence="2">Uncharacterized protein</fullName>
    </submittedName>
</protein>
<keyword evidence="1" id="KW-0732">Signal</keyword>
<dbReference type="AlphaFoldDB" id="A0A087HNV4"/>
<feature type="signal peptide" evidence="1">
    <location>
        <begin position="1"/>
        <end position="16"/>
    </location>
</feature>
<accession>A0A087HNV4</accession>
<dbReference type="EMBL" id="CM002869">
    <property type="protein sequence ID" value="KFK43806.1"/>
    <property type="molecule type" value="Genomic_DNA"/>
</dbReference>
<dbReference type="Proteomes" id="UP000029120">
    <property type="component" value="Chromosome 1"/>
</dbReference>
<evidence type="ECO:0000256" key="1">
    <source>
        <dbReference type="SAM" id="SignalP"/>
    </source>
</evidence>